<evidence type="ECO:0000313" key="3">
    <source>
        <dbReference type="EMBL" id="HCE18511.1"/>
    </source>
</evidence>
<dbReference type="InterPro" id="IPR052174">
    <property type="entry name" value="Flavoredoxin"/>
</dbReference>
<comment type="caution">
    <text evidence="3">The sequence shown here is derived from an EMBL/GenBank/DDBJ whole genome shotgun (WGS) entry which is preliminary data.</text>
</comment>
<dbReference type="Gene3D" id="2.30.110.10">
    <property type="entry name" value="Electron Transport, Fmn-binding Protein, Chain A"/>
    <property type="match status" value="1"/>
</dbReference>
<dbReference type="GO" id="GO:0016646">
    <property type="term" value="F:oxidoreductase activity, acting on the CH-NH group of donors, NAD or NADP as acceptor"/>
    <property type="evidence" value="ECO:0007669"/>
    <property type="project" value="UniProtKB-ARBA"/>
</dbReference>
<dbReference type="STRING" id="229919.GCA_001050195_02841"/>
<sequence length="183" mass="20977">MEGSMPDLVPIPPEEFLVRAYAVWEHGWFLLTSGEYTEGKFNSMTVSWGSFGCMWGRPFAQVVVRPHRYTFEFMETYPTFTLCAFSRQYRPALNLLGTKSGREGNKIAASGLTPQPASQVAAPVFAEAELTIECRKLYWQDFEPAHFLDPDLLNNYPRQDYHRVYYGEIVAIRGIPAYRFPSV</sequence>
<organism evidence="3 4">
    <name type="scientific">Anaerolinea thermolimosa</name>
    <dbReference type="NCBI Taxonomy" id="229919"/>
    <lineage>
        <taxon>Bacteria</taxon>
        <taxon>Bacillati</taxon>
        <taxon>Chloroflexota</taxon>
        <taxon>Anaerolineae</taxon>
        <taxon>Anaerolineales</taxon>
        <taxon>Anaerolineaceae</taxon>
        <taxon>Anaerolinea</taxon>
    </lineage>
</organism>
<gene>
    <name evidence="3" type="ORF">DEQ80_11685</name>
</gene>
<dbReference type="AlphaFoldDB" id="A0A3D1JIU8"/>
<dbReference type="InterPro" id="IPR012349">
    <property type="entry name" value="Split_barrel_FMN-bd"/>
</dbReference>
<evidence type="ECO:0000313" key="4">
    <source>
        <dbReference type="Proteomes" id="UP000264141"/>
    </source>
</evidence>
<dbReference type="Proteomes" id="UP000264141">
    <property type="component" value="Unassembled WGS sequence"/>
</dbReference>
<evidence type="ECO:0000256" key="1">
    <source>
        <dbReference type="ARBA" id="ARBA00038054"/>
    </source>
</evidence>
<protein>
    <submittedName>
        <fullName evidence="3">Flavin reductase</fullName>
    </submittedName>
</protein>
<accession>A0A3D1JIU8</accession>
<dbReference type="EMBL" id="DPBP01000044">
    <property type="protein sequence ID" value="HCE18511.1"/>
    <property type="molecule type" value="Genomic_DNA"/>
</dbReference>
<dbReference type="PANTHER" id="PTHR43567">
    <property type="entry name" value="FLAVOREDOXIN-RELATED-RELATED"/>
    <property type="match status" value="1"/>
</dbReference>
<reference evidence="3 4" key="1">
    <citation type="journal article" date="2018" name="Nat. Biotechnol.">
        <title>A standardized bacterial taxonomy based on genome phylogeny substantially revises the tree of life.</title>
        <authorList>
            <person name="Parks D.H."/>
            <person name="Chuvochina M."/>
            <person name="Waite D.W."/>
            <person name="Rinke C."/>
            <person name="Skarshewski A."/>
            <person name="Chaumeil P.A."/>
            <person name="Hugenholtz P."/>
        </authorList>
    </citation>
    <scope>NUCLEOTIDE SEQUENCE [LARGE SCALE GENOMIC DNA]</scope>
    <source>
        <strain evidence="3">UBA8781</strain>
    </source>
</reference>
<dbReference type="SUPFAM" id="SSF50475">
    <property type="entry name" value="FMN-binding split barrel"/>
    <property type="match status" value="1"/>
</dbReference>
<dbReference type="PANTHER" id="PTHR43567:SF5">
    <property type="entry name" value="HYPOTHETICAL CYTOSOLIC PROTEIN"/>
    <property type="match status" value="1"/>
</dbReference>
<comment type="similarity">
    <text evidence="1">Belongs to the flavoredoxin family.</text>
</comment>
<proteinExistence type="inferred from homology"/>
<dbReference type="OrthoDB" id="9791490at2"/>
<dbReference type="InterPro" id="IPR002563">
    <property type="entry name" value="Flavin_Rdtase-like_dom"/>
</dbReference>
<feature type="domain" description="Flavin reductase like" evidence="2">
    <location>
        <begin position="27"/>
        <end position="172"/>
    </location>
</feature>
<dbReference type="Pfam" id="PF01613">
    <property type="entry name" value="Flavin_Reduct"/>
    <property type="match status" value="1"/>
</dbReference>
<name>A0A3D1JIU8_9CHLR</name>
<dbReference type="GO" id="GO:0010181">
    <property type="term" value="F:FMN binding"/>
    <property type="evidence" value="ECO:0007669"/>
    <property type="project" value="InterPro"/>
</dbReference>
<evidence type="ECO:0000259" key="2">
    <source>
        <dbReference type="Pfam" id="PF01613"/>
    </source>
</evidence>